<feature type="region of interest" description="Disordered" evidence="2">
    <location>
        <begin position="484"/>
        <end position="505"/>
    </location>
</feature>
<dbReference type="Pfam" id="PF04082">
    <property type="entry name" value="Fungal_trans"/>
    <property type="match status" value="1"/>
</dbReference>
<sequence>MRCKCYGGVLFRLEYFTTQEHRDNIEIDERVKYLEMIATHFLGDVSLSLPSLRAITEKIEAISSKRDDGRIHMGSDIEDMALKDEKFVVKTLSRNTARKNVISDQVPNKADSLPDYSGEFSHWNFSQRIRKKVDEYLEGTHRTQQRKAIMENFRAKQLQSPASSAFAVLQSLPPRHVVNFLVTIYFQYAETNMFFIDEIFLRKKLIILLDTPSMVTESDVGWLCSVLMVLATGTQFAHMAAGPSAQSVDDKAANEPPEDDVGVDMYRLACKLMPDVIAIASLESVQACLLLAHYTLPIDTQGLAYTYLGLAIKVAIQNGMHRRYSGKDFDAHTVELRNRLWWTAYSLEKRICILHGRPTSITSNDVDADLPEDAAGLQPPEELAKIQNIKALIHVTNCLGDISTAISLLRRCPAHLRSNYFDQLFKIRTEARNWWSALPADVYCRDLDPEKPLFRENIHLNLCFLLNEIYMGRPFIFFADTGSPSPRNDVSTPNDSTSLPRRKPKNTRATLVADAETAAVHIVELCSLLNQHCGLAGASYTEFSSCRAALLVILAQSLNGRKEALKSSLVSGMRLIKCMATNIDSVKSEVSVIDALETAIKAMDVSNNNQNGSAKEKDNGYEKFKSWATLRKLDPLGDDLMKPQPAVQPTSDKSEGVSWSNVPVYSETGINTRPTGDSDGLGFDFGAIDNSLLLPELDEMLGDPWNVGLGADVYAPMNHEKY</sequence>
<dbReference type="InterPro" id="IPR050987">
    <property type="entry name" value="AtrR-like"/>
</dbReference>
<dbReference type="CDD" id="cd12148">
    <property type="entry name" value="fungal_TF_MHR"/>
    <property type="match status" value="1"/>
</dbReference>
<evidence type="ECO:0000313" key="4">
    <source>
        <dbReference type="EMBL" id="KAG4415522.1"/>
    </source>
</evidence>
<evidence type="ECO:0000256" key="2">
    <source>
        <dbReference type="SAM" id="MobiDB-lite"/>
    </source>
</evidence>
<comment type="caution">
    <text evidence="4">The sequence shown here is derived from an EMBL/GenBank/DDBJ whole genome shotgun (WGS) entry which is preliminary data.</text>
</comment>
<dbReference type="GO" id="GO:0006351">
    <property type="term" value="P:DNA-templated transcription"/>
    <property type="evidence" value="ECO:0007669"/>
    <property type="project" value="InterPro"/>
</dbReference>
<dbReference type="Proteomes" id="UP000664132">
    <property type="component" value="Unassembled WGS sequence"/>
</dbReference>
<accession>A0A8H7T9C8</accession>
<dbReference type="AlphaFoldDB" id="A0A8H7T9C8"/>
<dbReference type="SMART" id="SM00906">
    <property type="entry name" value="Fungal_trans"/>
    <property type="match status" value="1"/>
</dbReference>
<feature type="region of interest" description="Disordered" evidence="2">
    <location>
        <begin position="638"/>
        <end position="659"/>
    </location>
</feature>
<dbReference type="GO" id="GO:0008270">
    <property type="term" value="F:zinc ion binding"/>
    <property type="evidence" value="ECO:0007669"/>
    <property type="project" value="InterPro"/>
</dbReference>
<reference evidence="4" key="1">
    <citation type="submission" date="2021-02" db="EMBL/GenBank/DDBJ databases">
        <title>Genome sequence Cadophora malorum strain M34.</title>
        <authorList>
            <person name="Stefanovic E."/>
            <person name="Vu D."/>
            <person name="Scully C."/>
            <person name="Dijksterhuis J."/>
            <person name="Roader J."/>
            <person name="Houbraken J."/>
        </authorList>
    </citation>
    <scope>NUCLEOTIDE SEQUENCE</scope>
    <source>
        <strain evidence="4">M34</strain>
    </source>
</reference>
<dbReference type="GO" id="GO:0003700">
    <property type="term" value="F:DNA-binding transcription factor activity"/>
    <property type="evidence" value="ECO:0007669"/>
    <property type="project" value="InterPro"/>
</dbReference>
<keyword evidence="5" id="KW-1185">Reference proteome</keyword>
<evidence type="ECO:0000256" key="1">
    <source>
        <dbReference type="ARBA" id="ARBA00023242"/>
    </source>
</evidence>
<organism evidence="4 5">
    <name type="scientific">Cadophora malorum</name>
    <dbReference type="NCBI Taxonomy" id="108018"/>
    <lineage>
        <taxon>Eukaryota</taxon>
        <taxon>Fungi</taxon>
        <taxon>Dikarya</taxon>
        <taxon>Ascomycota</taxon>
        <taxon>Pezizomycotina</taxon>
        <taxon>Leotiomycetes</taxon>
        <taxon>Helotiales</taxon>
        <taxon>Ploettnerulaceae</taxon>
        <taxon>Cadophora</taxon>
    </lineage>
</organism>
<dbReference type="PANTHER" id="PTHR46910:SF15">
    <property type="entry name" value="PRNA PROTEIN"/>
    <property type="match status" value="1"/>
</dbReference>
<dbReference type="EMBL" id="JAFJYH010000219">
    <property type="protein sequence ID" value="KAG4415522.1"/>
    <property type="molecule type" value="Genomic_DNA"/>
</dbReference>
<dbReference type="GO" id="GO:0003677">
    <property type="term" value="F:DNA binding"/>
    <property type="evidence" value="ECO:0007669"/>
    <property type="project" value="InterPro"/>
</dbReference>
<dbReference type="OrthoDB" id="3921198at2759"/>
<feature type="domain" description="Xylanolytic transcriptional activator regulatory" evidence="3">
    <location>
        <begin position="304"/>
        <end position="377"/>
    </location>
</feature>
<name>A0A8H7T9C8_9HELO</name>
<proteinExistence type="predicted"/>
<feature type="compositionally biased region" description="Polar residues" evidence="2">
    <location>
        <begin position="484"/>
        <end position="499"/>
    </location>
</feature>
<evidence type="ECO:0000259" key="3">
    <source>
        <dbReference type="SMART" id="SM00906"/>
    </source>
</evidence>
<evidence type="ECO:0000313" key="5">
    <source>
        <dbReference type="Proteomes" id="UP000664132"/>
    </source>
</evidence>
<keyword evidence="1" id="KW-0539">Nucleus</keyword>
<dbReference type="PANTHER" id="PTHR46910">
    <property type="entry name" value="TRANSCRIPTION FACTOR PDR1"/>
    <property type="match status" value="1"/>
</dbReference>
<feature type="compositionally biased region" description="Polar residues" evidence="2">
    <location>
        <begin position="647"/>
        <end position="659"/>
    </location>
</feature>
<gene>
    <name evidence="4" type="ORF">IFR04_011334</name>
</gene>
<protein>
    <recommendedName>
        <fullName evidence="3">Xylanolytic transcriptional activator regulatory domain-containing protein</fullName>
    </recommendedName>
</protein>
<dbReference type="InterPro" id="IPR007219">
    <property type="entry name" value="XnlR_reg_dom"/>
</dbReference>